<evidence type="ECO:0000313" key="2">
    <source>
        <dbReference type="EMBL" id="NYE06880.1"/>
    </source>
</evidence>
<evidence type="ECO:0000259" key="1">
    <source>
        <dbReference type="PROSITE" id="PS51819"/>
    </source>
</evidence>
<dbReference type="AlphaFoldDB" id="A0A852TDF8"/>
<dbReference type="GO" id="GO:0016829">
    <property type="term" value="F:lyase activity"/>
    <property type="evidence" value="ECO:0007669"/>
    <property type="project" value="UniProtKB-KW"/>
</dbReference>
<sequence>MYRFKAIDHIQLAAPKGCEDTARKFFIDILGFEEMEKPEELKKRGGVWFRNGSTQIHIGVEEPFAPAKKAHPAFEVENLEALKKHLLVNGVEVMDDNNLPGANRFYTADPFGNRIEILEWI</sequence>
<reference evidence="3" key="1">
    <citation type="submission" date="2020-07" db="EMBL/GenBank/DDBJ databases">
        <authorList>
            <person name="Partida-Martinez L."/>
            <person name="Huntemann M."/>
            <person name="Clum A."/>
            <person name="Wang J."/>
            <person name="Palaniappan K."/>
            <person name="Ritter S."/>
            <person name="Chen I.-M."/>
            <person name="Stamatis D."/>
            <person name="Reddy T."/>
            <person name="O'Malley R."/>
            <person name="Daum C."/>
            <person name="Shapiro N."/>
            <person name="Ivanova N."/>
            <person name="Kyrpides N."/>
            <person name="Woyke T."/>
        </authorList>
    </citation>
    <scope>NUCLEOTIDE SEQUENCE [LARGE SCALE GENOMIC DNA]</scope>
    <source>
        <strain evidence="3">AT2.8</strain>
    </source>
</reference>
<dbReference type="InterPro" id="IPR037523">
    <property type="entry name" value="VOC_core"/>
</dbReference>
<dbReference type="PANTHER" id="PTHR39175">
    <property type="entry name" value="FAMILY PROTEIN, PUTATIVE (AFU_ORTHOLOGUE AFUA_3G15060)-RELATED"/>
    <property type="match status" value="1"/>
</dbReference>
<dbReference type="InterPro" id="IPR004360">
    <property type="entry name" value="Glyas_Fos-R_dOase_dom"/>
</dbReference>
<dbReference type="Gene3D" id="3.10.180.10">
    <property type="entry name" value="2,3-Dihydroxybiphenyl 1,2-Dioxygenase, domain 1"/>
    <property type="match status" value="1"/>
</dbReference>
<comment type="caution">
    <text evidence="2">The sequence shown here is derived from an EMBL/GenBank/DDBJ whole genome shotgun (WGS) entry which is preliminary data.</text>
</comment>
<dbReference type="SUPFAM" id="SSF54593">
    <property type="entry name" value="Glyoxalase/Bleomycin resistance protein/Dihydroxybiphenyl dioxygenase"/>
    <property type="match status" value="1"/>
</dbReference>
<reference evidence="3" key="2">
    <citation type="submission" date="2020-08" db="EMBL/GenBank/DDBJ databases">
        <title>The Agave Microbiome: Exploring the role of microbial communities in plant adaptations to desert environments.</title>
        <authorList>
            <person name="Partida-Martinez L.P."/>
        </authorList>
    </citation>
    <scope>NUCLEOTIDE SEQUENCE [LARGE SCALE GENOMIC DNA]</scope>
    <source>
        <strain evidence="3">AT2.8</strain>
    </source>
</reference>
<gene>
    <name evidence="2" type="ORF">F4694_003660</name>
</gene>
<dbReference type="PROSITE" id="PS51819">
    <property type="entry name" value="VOC"/>
    <property type="match status" value="1"/>
</dbReference>
<name>A0A852TDF8_9BACI</name>
<proteinExistence type="predicted"/>
<feature type="domain" description="VOC" evidence="1">
    <location>
        <begin position="6"/>
        <end position="120"/>
    </location>
</feature>
<dbReference type="InterPro" id="IPR029068">
    <property type="entry name" value="Glyas_Bleomycin-R_OHBP_Dase"/>
</dbReference>
<dbReference type="Proteomes" id="UP000548423">
    <property type="component" value="Unassembled WGS sequence"/>
</dbReference>
<dbReference type="PANTHER" id="PTHR39175:SF1">
    <property type="entry name" value="FAMILY PROTEIN, PUTATIVE (AFU_ORTHOLOGUE AFUA_3G15060)-RELATED"/>
    <property type="match status" value="1"/>
</dbReference>
<dbReference type="Pfam" id="PF00903">
    <property type="entry name" value="Glyoxalase"/>
    <property type="match status" value="1"/>
</dbReference>
<dbReference type="EMBL" id="JACCBX010000007">
    <property type="protein sequence ID" value="NYE06880.1"/>
    <property type="molecule type" value="Genomic_DNA"/>
</dbReference>
<organism evidence="2 3">
    <name type="scientific">Neobacillus niacini</name>
    <dbReference type="NCBI Taxonomy" id="86668"/>
    <lineage>
        <taxon>Bacteria</taxon>
        <taxon>Bacillati</taxon>
        <taxon>Bacillota</taxon>
        <taxon>Bacilli</taxon>
        <taxon>Bacillales</taxon>
        <taxon>Bacillaceae</taxon>
        <taxon>Neobacillus</taxon>
    </lineage>
</organism>
<dbReference type="GO" id="GO:0051213">
    <property type="term" value="F:dioxygenase activity"/>
    <property type="evidence" value="ECO:0007669"/>
    <property type="project" value="UniProtKB-KW"/>
</dbReference>
<accession>A0A852TDF8</accession>
<protein>
    <submittedName>
        <fullName evidence="2">Catechol 2,3-dioxygenase-like lactoylglutathione lyase family enzyme</fullName>
    </submittedName>
</protein>
<evidence type="ECO:0000313" key="3">
    <source>
        <dbReference type="Proteomes" id="UP000548423"/>
    </source>
</evidence>